<dbReference type="Pfam" id="PF06013">
    <property type="entry name" value="WXG100"/>
    <property type="match status" value="1"/>
</dbReference>
<gene>
    <name evidence="3" type="ORF">F8568_001330</name>
</gene>
<name>A0A6I4M1Q4_9ACTN</name>
<dbReference type="AlphaFoldDB" id="A0A6I4M1Q4"/>
<organism evidence="3 4">
    <name type="scientific">Actinomadura physcomitrii</name>
    <dbReference type="NCBI Taxonomy" id="2650748"/>
    <lineage>
        <taxon>Bacteria</taxon>
        <taxon>Bacillati</taxon>
        <taxon>Actinomycetota</taxon>
        <taxon>Actinomycetes</taxon>
        <taxon>Streptosporangiales</taxon>
        <taxon>Thermomonosporaceae</taxon>
        <taxon>Actinomadura</taxon>
    </lineage>
</organism>
<dbReference type="InterPro" id="IPR036689">
    <property type="entry name" value="ESAT-6-like_sf"/>
</dbReference>
<accession>A0A6I4M1Q4</accession>
<evidence type="ECO:0000256" key="2">
    <source>
        <dbReference type="SAM" id="Coils"/>
    </source>
</evidence>
<dbReference type="EMBL" id="WBMS02000001">
    <property type="protein sequence ID" value="MVZ99049.1"/>
    <property type="molecule type" value="Genomic_DNA"/>
</dbReference>
<dbReference type="Gene3D" id="1.10.287.1060">
    <property type="entry name" value="ESAT-6-like"/>
    <property type="match status" value="1"/>
</dbReference>
<evidence type="ECO:0000313" key="4">
    <source>
        <dbReference type="Proteomes" id="UP000462055"/>
    </source>
</evidence>
<dbReference type="SUPFAM" id="SSF140453">
    <property type="entry name" value="EsxAB dimer-like"/>
    <property type="match status" value="1"/>
</dbReference>
<dbReference type="Proteomes" id="UP000462055">
    <property type="component" value="Unassembled WGS sequence"/>
</dbReference>
<evidence type="ECO:0000313" key="3">
    <source>
        <dbReference type="EMBL" id="MVZ99049.1"/>
    </source>
</evidence>
<dbReference type="InterPro" id="IPR010310">
    <property type="entry name" value="T7SS_ESAT-6-like"/>
</dbReference>
<sequence length="98" mass="11384">MADRILAELSAMEAGEADLQRAYQRLEDELDRLDNRLKTSLSDWSGDARTAYEQAHHEWMLAAREMARQVDELHRYVALARRNFRASLQANHGMWNPA</sequence>
<reference evidence="3" key="1">
    <citation type="submission" date="2019-12" db="EMBL/GenBank/DDBJ databases">
        <title>Actinomadura physcomitrii sp. nov., a novel actinomycete isolated from moss [Physcomitrium sphaericum (Ludw) Fuernr].</title>
        <authorList>
            <person name="Zhuang X."/>
        </authorList>
    </citation>
    <scope>NUCLEOTIDE SEQUENCE [LARGE SCALE GENOMIC DNA]</scope>
    <source>
        <strain evidence="3">LD22</strain>
    </source>
</reference>
<feature type="coiled-coil region" evidence="2">
    <location>
        <begin position="9"/>
        <end position="43"/>
    </location>
</feature>
<comment type="similarity">
    <text evidence="1">Belongs to the WXG100 family.</text>
</comment>
<keyword evidence="4" id="KW-1185">Reference proteome</keyword>
<dbReference type="NCBIfam" id="TIGR03930">
    <property type="entry name" value="WXG100_ESAT6"/>
    <property type="match status" value="1"/>
</dbReference>
<dbReference type="RefSeq" id="WP_151590289.1">
    <property type="nucleotide sequence ID" value="NZ_WBMS02000001.1"/>
</dbReference>
<keyword evidence="2" id="KW-0175">Coiled coil</keyword>
<evidence type="ECO:0000256" key="1">
    <source>
        <dbReference type="RuleBase" id="RU362001"/>
    </source>
</evidence>
<protein>
    <recommendedName>
        <fullName evidence="1">ESAT-6-like protein</fullName>
    </recommendedName>
</protein>
<comment type="caution">
    <text evidence="3">The sequence shown here is derived from an EMBL/GenBank/DDBJ whole genome shotgun (WGS) entry which is preliminary data.</text>
</comment>
<proteinExistence type="inferred from homology"/>